<dbReference type="PANTHER" id="PTHR45642">
    <property type="entry name" value="GDSL ESTERASE/LIPASE EXL3"/>
    <property type="match status" value="1"/>
</dbReference>
<dbReference type="Proteomes" id="UP001153365">
    <property type="component" value="Unassembled WGS sequence"/>
</dbReference>
<organism evidence="2 3">
    <name type="scientific">Phakopsora pachyrhizi</name>
    <name type="common">Asian soybean rust disease fungus</name>
    <dbReference type="NCBI Taxonomy" id="170000"/>
    <lineage>
        <taxon>Eukaryota</taxon>
        <taxon>Fungi</taxon>
        <taxon>Dikarya</taxon>
        <taxon>Basidiomycota</taxon>
        <taxon>Pucciniomycotina</taxon>
        <taxon>Pucciniomycetes</taxon>
        <taxon>Pucciniales</taxon>
        <taxon>Phakopsoraceae</taxon>
        <taxon>Phakopsora</taxon>
    </lineage>
</organism>
<gene>
    <name evidence="2" type="ORF">PPACK8108_LOCUS4135</name>
</gene>
<dbReference type="Gene3D" id="3.40.50.1110">
    <property type="entry name" value="SGNH hydrolase"/>
    <property type="match status" value="1"/>
</dbReference>
<accession>A0AAV0AN28</accession>
<name>A0AAV0AN28_PHAPC</name>
<dbReference type="InterPro" id="IPR001087">
    <property type="entry name" value="GDSL"/>
</dbReference>
<dbReference type="EMBL" id="CALTRL010000742">
    <property type="protein sequence ID" value="CAH7669511.1"/>
    <property type="molecule type" value="Genomic_DNA"/>
</dbReference>
<evidence type="ECO:0000313" key="2">
    <source>
        <dbReference type="EMBL" id="CAH7669511.1"/>
    </source>
</evidence>
<protein>
    <submittedName>
        <fullName evidence="2">Expressed protein</fullName>
    </submittedName>
</protein>
<reference evidence="2" key="1">
    <citation type="submission" date="2022-06" db="EMBL/GenBank/DDBJ databases">
        <authorList>
            <consortium name="SYNGENTA / RWTH Aachen University"/>
        </authorList>
    </citation>
    <scope>NUCLEOTIDE SEQUENCE</scope>
</reference>
<comment type="caution">
    <text evidence="2">The sequence shown here is derived from an EMBL/GenBank/DDBJ whole genome shotgun (WGS) entry which is preliminary data.</text>
</comment>
<evidence type="ECO:0000313" key="3">
    <source>
        <dbReference type="Proteomes" id="UP001153365"/>
    </source>
</evidence>
<dbReference type="PANTHER" id="PTHR45642:SF139">
    <property type="entry name" value="SGNH HYDROLASE-TYPE ESTERASE DOMAIN-CONTAINING PROTEIN"/>
    <property type="match status" value="1"/>
</dbReference>
<keyword evidence="3" id="KW-1185">Reference proteome</keyword>
<keyword evidence="1" id="KW-0732">Signal</keyword>
<dbReference type="InterPro" id="IPR036514">
    <property type="entry name" value="SGNH_hydro_sf"/>
</dbReference>
<sequence length="259" mass="29531">MSIENNVTLLNYAYNGAHINSSLTYNPPPKVVPDTRTQINTYIEEVTSYLDSSPEPQEVHSNILHVLWIGINPILYHWLRINIDVSHEETMNDVQPEIDQEVEALVQQLSDLAQSSSRLKTLNFTPQYIVLNVPPLHKTVFGRKAAETLSGSDSRLMSRYLGILLSMIEYFNKRLVESIGALKSSGNQINVKIKIFDAMSFWNQVQSKPYEYGLHNLTACYPVTSQPPCKQPSAYEYWDSLHPTTSFHSLLSDEILRFL</sequence>
<evidence type="ECO:0000256" key="1">
    <source>
        <dbReference type="ARBA" id="ARBA00022729"/>
    </source>
</evidence>
<dbReference type="AlphaFoldDB" id="A0AAV0AN28"/>
<dbReference type="Pfam" id="PF00657">
    <property type="entry name" value="Lipase_GDSL"/>
    <property type="match status" value="1"/>
</dbReference>
<proteinExistence type="predicted"/>
<dbReference type="InterPro" id="IPR050592">
    <property type="entry name" value="GDSL_lipolytic_enzyme"/>
</dbReference>
<dbReference type="GO" id="GO:0016788">
    <property type="term" value="F:hydrolase activity, acting on ester bonds"/>
    <property type="evidence" value="ECO:0007669"/>
    <property type="project" value="InterPro"/>
</dbReference>